<evidence type="ECO:0008006" key="3">
    <source>
        <dbReference type="Google" id="ProtNLM"/>
    </source>
</evidence>
<dbReference type="SMR" id="A0A1H2PMP0"/>
<keyword evidence="2" id="KW-1185">Reference proteome</keyword>
<dbReference type="OrthoDB" id="9133223at2"/>
<proteinExistence type="predicted"/>
<sequence>MEFRRPAGAADLASLFLSASLDCVPLGDELILYSETKDGYFGVSGAAADILTLVQRTRGKGWRRAELIDTLSAGRHLTEDEHMLLLEGISTLLELGALHEK</sequence>
<reference evidence="2" key="1">
    <citation type="submission" date="2016-09" db="EMBL/GenBank/DDBJ databases">
        <authorList>
            <person name="Varghese N."/>
            <person name="Submissions S."/>
        </authorList>
    </citation>
    <scope>NUCLEOTIDE SEQUENCE [LARGE SCALE GENOMIC DNA]</scope>
    <source>
        <strain evidence="2">JS23</strain>
    </source>
</reference>
<dbReference type="RefSeq" id="WP_091905918.1">
    <property type="nucleotide sequence ID" value="NZ_FNLO01000002.1"/>
</dbReference>
<gene>
    <name evidence="1" type="ORF">SAMN05216551_102531</name>
</gene>
<name>A0A1H2PMP0_9BURK</name>
<dbReference type="STRING" id="1770053.SAMN05216551_102531"/>
<dbReference type="Proteomes" id="UP000243719">
    <property type="component" value="Unassembled WGS sequence"/>
</dbReference>
<protein>
    <recommendedName>
        <fullName evidence="3">PqqD family protein</fullName>
    </recommendedName>
</protein>
<organism evidence="1 2">
    <name type="scientific">Chitinasiproducens palmae</name>
    <dbReference type="NCBI Taxonomy" id="1770053"/>
    <lineage>
        <taxon>Bacteria</taxon>
        <taxon>Pseudomonadati</taxon>
        <taxon>Pseudomonadota</taxon>
        <taxon>Betaproteobacteria</taxon>
        <taxon>Burkholderiales</taxon>
        <taxon>Burkholderiaceae</taxon>
        <taxon>Chitinasiproducens</taxon>
    </lineage>
</organism>
<evidence type="ECO:0000313" key="1">
    <source>
        <dbReference type="EMBL" id="SDV47380.1"/>
    </source>
</evidence>
<dbReference type="EMBL" id="FNLO01000002">
    <property type="protein sequence ID" value="SDV47380.1"/>
    <property type="molecule type" value="Genomic_DNA"/>
</dbReference>
<dbReference type="AlphaFoldDB" id="A0A1H2PMP0"/>
<evidence type="ECO:0000313" key="2">
    <source>
        <dbReference type="Proteomes" id="UP000243719"/>
    </source>
</evidence>
<accession>A0A1H2PMP0</accession>